<evidence type="ECO:0000313" key="3">
    <source>
        <dbReference type="Proteomes" id="UP001345963"/>
    </source>
</evidence>
<keyword evidence="1" id="KW-1133">Transmembrane helix</keyword>
<dbReference type="EMBL" id="JAHUTI010069040">
    <property type="protein sequence ID" value="MED6253923.1"/>
    <property type="molecule type" value="Genomic_DNA"/>
</dbReference>
<evidence type="ECO:0000256" key="1">
    <source>
        <dbReference type="SAM" id="Phobius"/>
    </source>
</evidence>
<name>A0ABU7BTP2_9TELE</name>
<evidence type="ECO:0000313" key="2">
    <source>
        <dbReference type="EMBL" id="MED6253923.1"/>
    </source>
</evidence>
<feature type="transmembrane region" description="Helical" evidence="1">
    <location>
        <begin position="27"/>
        <end position="45"/>
    </location>
</feature>
<proteinExistence type="predicted"/>
<keyword evidence="3" id="KW-1185">Reference proteome</keyword>
<keyword evidence="1" id="KW-0812">Transmembrane</keyword>
<gene>
    <name evidence="2" type="ORF">ATANTOWER_008230</name>
</gene>
<dbReference type="Proteomes" id="UP001345963">
    <property type="component" value="Unassembled WGS sequence"/>
</dbReference>
<reference evidence="2 3" key="1">
    <citation type="submission" date="2021-07" db="EMBL/GenBank/DDBJ databases">
        <authorList>
            <person name="Palmer J.M."/>
        </authorList>
    </citation>
    <scope>NUCLEOTIDE SEQUENCE [LARGE SCALE GENOMIC DNA]</scope>
    <source>
        <strain evidence="2 3">AT_MEX2019</strain>
        <tissue evidence="2">Muscle</tissue>
    </source>
</reference>
<organism evidence="2 3">
    <name type="scientific">Ataeniobius toweri</name>
    <dbReference type="NCBI Taxonomy" id="208326"/>
    <lineage>
        <taxon>Eukaryota</taxon>
        <taxon>Metazoa</taxon>
        <taxon>Chordata</taxon>
        <taxon>Craniata</taxon>
        <taxon>Vertebrata</taxon>
        <taxon>Euteleostomi</taxon>
        <taxon>Actinopterygii</taxon>
        <taxon>Neopterygii</taxon>
        <taxon>Teleostei</taxon>
        <taxon>Neoteleostei</taxon>
        <taxon>Acanthomorphata</taxon>
        <taxon>Ovalentaria</taxon>
        <taxon>Atherinomorphae</taxon>
        <taxon>Cyprinodontiformes</taxon>
        <taxon>Goodeidae</taxon>
        <taxon>Ataeniobius</taxon>
    </lineage>
</organism>
<comment type="caution">
    <text evidence="2">The sequence shown here is derived from an EMBL/GenBank/DDBJ whole genome shotgun (WGS) entry which is preliminary data.</text>
</comment>
<accession>A0ABU7BTP2</accession>
<protein>
    <submittedName>
        <fullName evidence="2">Uncharacterized protein</fullName>
    </submittedName>
</protein>
<keyword evidence="1" id="KW-0472">Membrane</keyword>
<sequence>MFYEGVRLNKCGFNAIFHKGSCCKIKLNFIFAITGIILLRLMVILHKLRFLRHSSFCSKNNPIDVPISYIKLLCPFSCAKSTAGNKLAHMSHTHSLSCHIHIHTQQLSACYYYSATSLISWLNRNVKSKQTGWCDDMLGTEIMGAGHTLITTHLFILFTAQRIAMT</sequence>